<name>A0AAV3JRP3_HELPX</name>
<organism evidence="1 2">
    <name type="scientific">Helicobacter pylori UM038</name>
    <dbReference type="NCBI Taxonomy" id="1352343"/>
    <lineage>
        <taxon>Bacteria</taxon>
        <taxon>Pseudomonadati</taxon>
        <taxon>Campylobacterota</taxon>
        <taxon>Epsilonproteobacteria</taxon>
        <taxon>Campylobacterales</taxon>
        <taxon>Helicobacteraceae</taxon>
        <taxon>Helicobacter</taxon>
    </lineage>
</organism>
<evidence type="ECO:0000313" key="2">
    <source>
        <dbReference type="Proteomes" id="UP000015451"/>
    </source>
</evidence>
<reference evidence="1 2" key="1">
    <citation type="journal article" date="2013" name="Genome Announc.">
        <title>Multiple genome sequences of Helicobacter pylori strains of diverse disease and antibiotic resistance backgrounds from Malaysia.</title>
        <authorList>
            <person name="Rehvathy V."/>
            <person name="Tan M.H."/>
            <person name="Gunaletchumy S.P."/>
            <person name="Teh X."/>
            <person name="Wang S."/>
            <person name="Baybayan P."/>
            <person name="Singh S."/>
            <person name="Ashby M."/>
            <person name="Kaakoush N.O."/>
            <person name="Mitchell H.M."/>
            <person name="Croft L.J."/>
            <person name="Goh K.L."/>
            <person name="Loke M.F."/>
            <person name="Vadivelu J."/>
        </authorList>
    </citation>
    <scope>NUCLEOTIDE SEQUENCE [LARGE SCALE GENOMIC DNA]</scope>
    <source>
        <strain evidence="1 2">UM038</strain>
    </source>
</reference>
<protein>
    <submittedName>
        <fullName evidence="1">Uncharacterized protein</fullName>
    </submittedName>
</protein>
<proteinExistence type="predicted"/>
<accession>A0AAV3JRP3</accession>
<dbReference type="EMBL" id="AUSL01000010">
    <property type="protein sequence ID" value="EPZ69725.1"/>
    <property type="molecule type" value="Genomic_DNA"/>
</dbReference>
<dbReference type="AlphaFoldDB" id="A0AAV3JRP3"/>
<sequence length="53" mass="6076">MDCVFRHARYGLFLYTKLLWILADMSDGLIQSLCDVVLLKNDELFIPILSNAS</sequence>
<comment type="caution">
    <text evidence="1">The sequence shown here is derived from an EMBL/GenBank/DDBJ whole genome shotgun (WGS) entry which is preliminary data.</text>
</comment>
<dbReference type="Proteomes" id="UP000015451">
    <property type="component" value="Unassembled WGS sequence"/>
</dbReference>
<evidence type="ECO:0000313" key="1">
    <source>
        <dbReference type="EMBL" id="EPZ69725.1"/>
    </source>
</evidence>
<gene>
    <name evidence="1" type="ORF">N199_05935</name>
</gene>